<dbReference type="AlphaFoldDB" id="A0A9P5NKK8"/>
<dbReference type="OrthoDB" id="3149405at2759"/>
<keyword evidence="2" id="KW-1185">Reference proteome</keyword>
<evidence type="ECO:0000313" key="2">
    <source>
        <dbReference type="Proteomes" id="UP000724874"/>
    </source>
</evidence>
<dbReference type="Proteomes" id="UP000724874">
    <property type="component" value="Unassembled WGS sequence"/>
</dbReference>
<gene>
    <name evidence="1" type="ORF">CPB84DRAFT_1747549</name>
</gene>
<dbReference type="EMBL" id="JADNYJ010000048">
    <property type="protein sequence ID" value="KAF8900295.1"/>
    <property type="molecule type" value="Genomic_DNA"/>
</dbReference>
<organism evidence="1 2">
    <name type="scientific">Gymnopilus junonius</name>
    <name type="common">Spectacular rustgill mushroom</name>
    <name type="synonym">Gymnopilus spectabilis subsp. junonius</name>
    <dbReference type="NCBI Taxonomy" id="109634"/>
    <lineage>
        <taxon>Eukaryota</taxon>
        <taxon>Fungi</taxon>
        <taxon>Dikarya</taxon>
        <taxon>Basidiomycota</taxon>
        <taxon>Agaricomycotina</taxon>
        <taxon>Agaricomycetes</taxon>
        <taxon>Agaricomycetidae</taxon>
        <taxon>Agaricales</taxon>
        <taxon>Agaricineae</taxon>
        <taxon>Hymenogastraceae</taxon>
        <taxon>Gymnopilus</taxon>
    </lineage>
</organism>
<comment type="caution">
    <text evidence="1">The sequence shown here is derived from an EMBL/GenBank/DDBJ whole genome shotgun (WGS) entry which is preliminary data.</text>
</comment>
<sequence>MDILKTLQKSRPDKNKDRVAWNASWELELKIQYEGMEGSVTKAPIVNSTAKTPQISPQASLNEERMKIHICELEEDLVKMALEHMNSNNFEAKWKGLPQKWCLDITVENPAGNSGQGYIDMLKMLFHQDGNVQVTEPTIIHHAGLDRYFMKSQGFIPPEISKYRAFFMDLTMWRILLAFYGGKEDWIIYKGIQEGSDSKKRRIKIGPRPGTQSLLEVQEHQSWVQKVPALLHQISLLRCMQGVDYFKGWGQALTSLGGQKFLVMHYRELMPTADWHNSSLTLFGRALSRELLPYNYLKLTTAEQPMCPAHSPQDREALLDDVTDFCASLHILAPDKVIDWAFNEVAIKNLEDAIKYAMVVENNYTPTRCKFRVKANQT</sequence>
<protein>
    <submittedName>
        <fullName evidence="1">Uncharacterized protein</fullName>
    </submittedName>
</protein>
<evidence type="ECO:0000313" key="1">
    <source>
        <dbReference type="EMBL" id="KAF8900295.1"/>
    </source>
</evidence>
<proteinExistence type="predicted"/>
<accession>A0A9P5NKK8</accession>
<reference evidence="1" key="1">
    <citation type="submission" date="2020-11" db="EMBL/GenBank/DDBJ databases">
        <authorList>
            <consortium name="DOE Joint Genome Institute"/>
            <person name="Ahrendt S."/>
            <person name="Riley R."/>
            <person name="Andreopoulos W."/>
            <person name="LaButti K."/>
            <person name="Pangilinan J."/>
            <person name="Ruiz-duenas F.J."/>
            <person name="Barrasa J.M."/>
            <person name="Sanchez-Garcia M."/>
            <person name="Camarero S."/>
            <person name="Miyauchi S."/>
            <person name="Serrano A."/>
            <person name="Linde D."/>
            <person name="Babiker R."/>
            <person name="Drula E."/>
            <person name="Ayuso-Fernandez I."/>
            <person name="Pacheco R."/>
            <person name="Padilla G."/>
            <person name="Ferreira P."/>
            <person name="Barriuso J."/>
            <person name="Kellner H."/>
            <person name="Castanera R."/>
            <person name="Alfaro M."/>
            <person name="Ramirez L."/>
            <person name="Pisabarro A.G."/>
            <person name="Kuo A."/>
            <person name="Tritt A."/>
            <person name="Lipzen A."/>
            <person name="He G."/>
            <person name="Yan M."/>
            <person name="Ng V."/>
            <person name="Cullen D."/>
            <person name="Martin F."/>
            <person name="Rosso M.-N."/>
            <person name="Henrissat B."/>
            <person name="Hibbett D."/>
            <person name="Martinez A.T."/>
            <person name="Grigoriev I.V."/>
        </authorList>
    </citation>
    <scope>NUCLEOTIDE SEQUENCE</scope>
    <source>
        <strain evidence="1">AH 44721</strain>
    </source>
</reference>
<name>A0A9P5NKK8_GYMJU</name>